<organism evidence="1">
    <name type="scientific">marine sediment metagenome</name>
    <dbReference type="NCBI Taxonomy" id="412755"/>
    <lineage>
        <taxon>unclassified sequences</taxon>
        <taxon>metagenomes</taxon>
        <taxon>ecological metagenomes</taxon>
    </lineage>
</organism>
<proteinExistence type="predicted"/>
<accession>A0A0F9W7I7</accession>
<dbReference type="EMBL" id="LAZR01000334">
    <property type="protein sequence ID" value="KKN74003.1"/>
    <property type="molecule type" value="Genomic_DNA"/>
</dbReference>
<protein>
    <submittedName>
        <fullName evidence="1">Uncharacterized protein</fullName>
    </submittedName>
</protein>
<evidence type="ECO:0000313" key="1">
    <source>
        <dbReference type="EMBL" id="KKN74003.1"/>
    </source>
</evidence>
<dbReference type="AlphaFoldDB" id="A0A0F9W7I7"/>
<sequence>MKNKPMIKCPHCENEQLFDPILLEHGEIHLDQCNECKKKFLVACTETEVRIKVKTFILQDAVTYFFTRGWLEGREDSPLEHLKFNLNNSKINYKRR</sequence>
<reference evidence="1" key="1">
    <citation type="journal article" date="2015" name="Nature">
        <title>Complex archaea that bridge the gap between prokaryotes and eukaryotes.</title>
        <authorList>
            <person name="Spang A."/>
            <person name="Saw J.H."/>
            <person name="Jorgensen S.L."/>
            <person name="Zaremba-Niedzwiedzka K."/>
            <person name="Martijn J."/>
            <person name="Lind A.E."/>
            <person name="van Eijk R."/>
            <person name="Schleper C."/>
            <person name="Guy L."/>
            <person name="Ettema T.J."/>
        </authorList>
    </citation>
    <scope>NUCLEOTIDE SEQUENCE</scope>
</reference>
<name>A0A0F9W7I7_9ZZZZ</name>
<comment type="caution">
    <text evidence="1">The sequence shown here is derived from an EMBL/GenBank/DDBJ whole genome shotgun (WGS) entry which is preliminary data.</text>
</comment>
<gene>
    <name evidence="1" type="ORF">LCGC14_0395690</name>
</gene>